<dbReference type="InterPro" id="IPR001789">
    <property type="entry name" value="Sig_transdc_resp-reg_receiver"/>
</dbReference>
<feature type="domain" description="OmpR/PhoB-type" evidence="9">
    <location>
        <begin position="125"/>
        <end position="219"/>
    </location>
</feature>
<sequence>MKLLVVEDEVRGAAFLQRGLVEEGYAVDIARDARSAEEAVALQSYDLIVLDVMLPGKDGFTLCQQWRRAGVTSPILFLTARDATADLVAGLDQGGDDYLVKPFAFEVLLARIRALLRRTLSARTPPVLVFEELEIDTNTRAVQRAGVPVTLTTREYQLLEYLAFQPERTISRTQLWEHVWETGSEPDSNVVDVYIGYLRQKLGRERIETVRGQGYRLKREVLHG</sequence>
<evidence type="ECO:0000256" key="2">
    <source>
        <dbReference type="ARBA" id="ARBA00023012"/>
    </source>
</evidence>
<dbReference type="EMBL" id="JACHGW010000004">
    <property type="protein sequence ID" value="MBB6052874.1"/>
    <property type="molecule type" value="Genomic_DNA"/>
</dbReference>
<feature type="domain" description="Response regulatory" evidence="8">
    <location>
        <begin position="2"/>
        <end position="116"/>
    </location>
</feature>
<dbReference type="Pfam" id="PF00486">
    <property type="entry name" value="Trans_reg_C"/>
    <property type="match status" value="1"/>
</dbReference>
<dbReference type="CDD" id="cd00383">
    <property type="entry name" value="trans_reg_C"/>
    <property type="match status" value="1"/>
</dbReference>
<keyword evidence="3" id="KW-0805">Transcription regulation</keyword>
<feature type="DNA-binding region" description="OmpR/PhoB-type" evidence="7">
    <location>
        <begin position="125"/>
        <end position="219"/>
    </location>
</feature>
<dbReference type="Proteomes" id="UP000520814">
    <property type="component" value="Unassembled WGS sequence"/>
</dbReference>
<dbReference type="InterPro" id="IPR001867">
    <property type="entry name" value="OmpR/PhoB-type_DNA-bd"/>
</dbReference>
<feature type="modified residue" description="4-aspartylphosphate" evidence="6">
    <location>
        <position position="51"/>
    </location>
</feature>
<dbReference type="AlphaFoldDB" id="A0A7W9SVV9"/>
<dbReference type="GO" id="GO:0000976">
    <property type="term" value="F:transcription cis-regulatory region binding"/>
    <property type="evidence" value="ECO:0007669"/>
    <property type="project" value="TreeGrafter"/>
</dbReference>
<gene>
    <name evidence="10" type="ORF">HNQ39_004695</name>
</gene>
<accession>A0A7W9SVV9</accession>
<dbReference type="InterPro" id="IPR036388">
    <property type="entry name" value="WH-like_DNA-bd_sf"/>
</dbReference>
<evidence type="ECO:0000256" key="6">
    <source>
        <dbReference type="PROSITE-ProRule" id="PRU00169"/>
    </source>
</evidence>
<evidence type="ECO:0000256" key="4">
    <source>
        <dbReference type="ARBA" id="ARBA00023125"/>
    </source>
</evidence>
<evidence type="ECO:0000256" key="1">
    <source>
        <dbReference type="ARBA" id="ARBA00022553"/>
    </source>
</evidence>
<dbReference type="InterPro" id="IPR011006">
    <property type="entry name" value="CheY-like_superfamily"/>
</dbReference>
<dbReference type="Gene3D" id="1.10.10.10">
    <property type="entry name" value="Winged helix-like DNA-binding domain superfamily/Winged helix DNA-binding domain"/>
    <property type="match status" value="1"/>
</dbReference>
<evidence type="ECO:0000256" key="7">
    <source>
        <dbReference type="PROSITE-ProRule" id="PRU01091"/>
    </source>
</evidence>
<dbReference type="PROSITE" id="PS50110">
    <property type="entry name" value="RESPONSE_REGULATORY"/>
    <property type="match status" value="1"/>
</dbReference>
<dbReference type="FunFam" id="3.40.50.2300:FF:000002">
    <property type="entry name" value="DNA-binding response regulator PhoP"/>
    <property type="match status" value="1"/>
</dbReference>
<dbReference type="PANTHER" id="PTHR48111">
    <property type="entry name" value="REGULATOR OF RPOS"/>
    <property type="match status" value="1"/>
</dbReference>
<dbReference type="InterPro" id="IPR039420">
    <property type="entry name" value="WalR-like"/>
</dbReference>
<dbReference type="Gene3D" id="3.40.50.2300">
    <property type="match status" value="1"/>
</dbReference>
<keyword evidence="2" id="KW-0902">Two-component regulatory system</keyword>
<dbReference type="GO" id="GO:0005829">
    <property type="term" value="C:cytosol"/>
    <property type="evidence" value="ECO:0007669"/>
    <property type="project" value="TreeGrafter"/>
</dbReference>
<organism evidence="10 11">
    <name type="scientific">Armatimonas rosea</name>
    <dbReference type="NCBI Taxonomy" id="685828"/>
    <lineage>
        <taxon>Bacteria</taxon>
        <taxon>Bacillati</taxon>
        <taxon>Armatimonadota</taxon>
        <taxon>Armatimonadia</taxon>
        <taxon>Armatimonadales</taxon>
        <taxon>Armatimonadaceae</taxon>
        <taxon>Armatimonas</taxon>
    </lineage>
</organism>
<dbReference type="PROSITE" id="PS51755">
    <property type="entry name" value="OMPR_PHOB"/>
    <property type="match status" value="1"/>
</dbReference>
<evidence type="ECO:0000313" key="11">
    <source>
        <dbReference type="Proteomes" id="UP000520814"/>
    </source>
</evidence>
<keyword evidence="1 6" id="KW-0597">Phosphoprotein</keyword>
<protein>
    <submittedName>
        <fullName evidence="10">DNA-binding response OmpR family regulator</fullName>
    </submittedName>
</protein>
<keyword evidence="11" id="KW-1185">Reference proteome</keyword>
<name>A0A7W9SVV9_ARMRO</name>
<dbReference type="Pfam" id="PF00072">
    <property type="entry name" value="Response_reg"/>
    <property type="match status" value="1"/>
</dbReference>
<evidence type="ECO:0000256" key="3">
    <source>
        <dbReference type="ARBA" id="ARBA00023015"/>
    </source>
</evidence>
<dbReference type="SMART" id="SM00448">
    <property type="entry name" value="REC"/>
    <property type="match status" value="1"/>
</dbReference>
<evidence type="ECO:0000259" key="9">
    <source>
        <dbReference type="PROSITE" id="PS51755"/>
    </source>
</evidence>
<dbReference type="SMART" id="SM00862">
    <property type="entry name" value="Trans_reg_C"/>
    <property type="match status" value="1"/>
</dbReference>
<keyword evidence="5" id="KW-0804">Transcription</keyword>
<evidence type="ECO:0000259" key="8">
    <source>
        <dbReference type="PROSITE" id="PS50110"/>
    </source>
</evidence>
<dbReference type="CDD" id="cd17624">
    <property type="entry name" value="REC_OmpR_PmrA-like"/>
    <property type="match status" value="1"/>
</dbReference>
<dbReference type="GO" id="GO:0032993">
    <property type="term" value="C:protein-DNA complex"/>
    <property type="evidence" value="ECO:0007669"/>
    <property type="project" value="TreeGrafter"/>
</dbReference>
<reference evidence="10 11" key="1">
    <citation type="submission" date="2020-08" db="EMBL/GenBank/DDBJ databases">
        <title>Genomic Encyclopedia of Type Strains, Phase IV (KMG-IV): sequencing the most valuable type-strain genomes for metagenomic binning, comparative biology and taxonomic classification.</title>
        <authorList>
            <person name="Goeker M."/>
        </authorList>
    </citation>
    <scope>NUCLEOTIDE SEQUENCE [LARGE SCALE GENOMIC DNA]</scope>
    <source>
        <strain evidence="10 11">DSM 23562</strain>
    </source>
</reference>
<dbReference type="GO" id="GO:0006355">
    <property type="term" value="P:regulation of DNA-templated transcription"/>
    <property type="evidence" value="ECO:0007669"/>
    <property type="project" value="InterPro"/>
</dbReference>
<evidence type="ECO:0000256" key="5">
    <source>
        <dbReference type="ARBA" id="ARBA00023163"/>
    </source>
</evidence>
<dbReference type="RefSeq" id="WP_184202583.1">
    <property type="nucleotide sequence ID" value="NZ_JACHGW010000004.1"/>
</dbReference>
<dbReference type="PANTHER" id="PTHR48111:SF22">
    <property type="entry name" value="REGULATOR OF RPOS"/>
    <property type="match status" value="1"/>
</dbReference>
<dbReference type="GO" id="GO:0000156">
    <property type="term" value="F:phosphorelay response regulator activity"/>
    <property type="evidence" value="ECO:0007669"/>
    <property type="project" value="TreeGrafter"/>
</dbReference>
<proteinExistence type="predicted"/>
<dbReference type="FunFam" id="1.10.10.10:FF:000005">
    <property type="entry name" value="Two-component system response regulator"/>
    <property type="match status" value="1"/>
</dbReference>
<dbReference type="Gene3D" id="6.10.250.690">
    <property type="match status" value="1"/>
</dbReference>
<comment type="caution">
    <text evidence="10">The sequence shown here is derived from an EMBL/GenBank/DDBJ whole genome shotgun (WGS) entry which is preliminary data.</text>
</comment>
<evidence type="ECO:0000313" key="10">
    <source>
        <dbReference type="EMBL" id="MBB6052874.1"/>
    </source>
</evidence>
<dbReference type="InterPro" id="IPR016032">
    <property type="entry name" value="Sig_transdc_resp-reg_C-effctor"/>
</dbReference>
<keyword evidence="4 7" id="KW-0238">DNA-binding</keyword>
<dbReference type="SUPFAM" id="SSF52172">
    <property type="entry name" value="CheY-like"/>
    <property type="match status" value="1"/>
</dbReference>
<dbReference type="SUPFAM" id="SSF46894">
    <property type="entry name" value="C-terminal effector domain of the bipartite response regulators"/>
    <property type="match status" value="1"/>
</dbReference>